<dbReference type="Pfam" id="PF08032">
    <property type="entry name" value="SpoU_sub_bind"/>
    <property type="match status" value="1"/>
</dbReference>
<evidence type="ECO:0000256" key="2">
    <source>
        <dbReference type="ARBA" id="ARBA00022679"/>
    </source>
</evidence>
<dbReference type="SMART" id="SM00967">
    <property type="entry name" value="SpoU_sub_bind"/>
    <property type="match status" value="1"/>
</dbReference>
<dbReference type="PANTHER" id="PTHR46429">
    <property type="entry name" value="23S RRNA (GUANOSINE-2'-O-)-METHYLTRANSFERASE RLMB"/>
    <property type="match status" value="1"/>
</dbReference>
<dbReference type="InterPro" id="IPR029028">
    <property type="entry name" value="Alpha/beta_knot_MTases"/>
</dbReference>
<dbReference type="CDD" id="cd18095">
    <property type="entry name" value="SpoU-like_rRNA-MTase"/>
    <property type="match status" value="1"/>
</dbReference>
<evidence type="ECO:0000313" key="7">
    <source>
        <dbReference type="Proteomes" id="UP001240777"/>
    </source>
</evidence>
<dbReference type="Pfam" id="PF00588">
    <property type="entry name" value="SpoU_methylase"/>
    <property type="match status" value="1"/>
</dbReference>
<accession>A0AA90PV70</accession>
<reference evidence="4" key="2">
    <citation type="submission" date="2023-07" db="EMBL/GenBank/DDBJ databases">
        <authorList>
            <person name="Aydin F."/>
            <person name="Tarhane S."/>
            <person name="Saticioglu I.B."/>
            <person name="Karakaya E."/>
            <person name="Abay S."/>
            <person name="Guran O."/>
            <person name="Bozkurt E."/>
            <person name="Uzum N."/>
            <person name="Olgun K."/>
            <person name="Jablonski D."/>
        </authorList>
    </citation>
    <scope>NUCLEOTIDE SEQUENCE</scope>
    <source>
        <strain evidence="4">Faydin-H75</strain>
    </source>
</reference>
<dbReference type="PANTHER" id="PTHR46429:SF1">
    <property type="entry name" value="23S RRNA (GUANOSINE-2'-O-)-METHYLTRANSFERASE RLMB"/>
    <property type="match status" value="1"/>
</dbReference>
<evidence type="ECO:0000313" key="6">
    <source>
        <dbReference type="Proteomes" id="UP001177258"/>
    </source>
</evidence>
<dbReference type="InterPro" id="IPR001537">
    <property type="entry name" value="SpoU_MeTrfase"/>
</dbReference>
<gene>
    <name evidence="5" type="primary">rlmB</name>
    <name evidence="4" type="ORF">Q5I04_03325</name>
    <name evidence="5" type="ORF">Q5I06_04675</name>
</gene>
<keyword evidence="2" id="KW-0808">Transferase</keyword>
<dbReference type="EMBL" id="JAUPEV010000004">
    <property type="protein sequence ID" value="MDO7252945.1"/>
    <property type="molecule type" value="Genomic_DNA"/>
</dbReference>
<dbReference type="RefSeq" id="WP_305516791.1">
    <property type="nucleotide sequence ID" value="NZ_JAUPEV010000004.1"/>
</dbReference>
<dbReference type="Proteomes" id="UP001240777">
    <property type="component" value="Unassembled WGS sequence"/>
</dbReference>
<dbReference type="NCBIfam" id="TIGR00186">
    <property type="entry name" value="rRNA_methyl_3"/>
    <property type="match status" value="1"/>
</dbReference>
<name>A0AA90PV70_9HELI</name>
<dbReference type="AlphaFoldDB" id="A0AA90PV70"/>
<dbReference type="GO" id="GO:0032259">
    <property type="term" value="P:methylation"/>
    <property type="evidence" value="ECO:0007669"/>
    <property type="project" value="UniProtKB-KW"/>
</dbReference>
<dbReference type="InterPro" id="IPR029064">
    <property type="entry name" value="Ribosomal_eL30-like_sf"/>
</dbReference>
<evidence type="ECO:0000259" key="3">
    <source>
        <dbReference type="SMART" id="SM00967"/>
    </source>
</evidence>
<organism evidence="5 6">
    <name type="scientific">Helicobacter cappadocius</name>
    <dbReference type="NCBI Taxonomy" id="3063998"/>
    <lineage>
        <taxon>Bacteria</taxon>
        <taxon>Pseudomonadati</taxon>
        <taxon>Campylobacterota</taxon>
        <taxon>Epsilonproteobacteria</taxon>
        <taxon>Campylobacterales</taxon>
        <taxon>Helicobacteraceae</taxon>
        <taxon>Helicobacter</taxon>
    </lineage>
</organism>
<dbReference type="GO" id="GO:0008173">
    <property type="term" value="F:RNA methyltransferase activity"/>
    <property type="evidence" value="ECO:0007669"/>
    <property type="project" value="InterPro"/>
</dbReference>
<dbReference type="GO" id="GO:0003723">
    <property type="term" value="F:RNA binding"/>
    <property type="evidence" value="ECO:0007669"/>
    <property type="project" value="InterPro"/>
</dbReference>
<keyword evidence="7" id="KW-1185">Reference proteome</keyword>
<dbReference type="InterPro" id="IPR013123">
    <property type="entry name" value="SpoU_subst-bd"/>
</dbReference>
<dbReference type="SUPFAM" id="SSF75217">
    <property type="entry name" value="alpha/beta knot"/>
    <property type="match status" value="1"/>
</dbReference>
<dbReference type="InterPro" id="IPR029026">
    <property type="entry name" value="tRNA_m1G_MTases_N"/>
</dbReference>
<dbReference type="InterPro" id="IPR004441">
    <property type="entry name" value="rRNA_MeTrfase_TrmH"/>
</dbReference>
<keyword evidence="1" id="KW-0489">Methyltransferase</keyword>
<reference evidence="5 7" key="1">
    <citation type="submission" date="2023-07" db="EMBL/GenBank/DDBJ databases">
        <title>Unpublished Manusciprt.</title>
        <authorList>
            <person name="Aydin F."/>
            <person name="Tarhane S."/>
            <person name="Saticioglu I.B."/>
            <person name="Karakaya E."/>
            <person name="Abay S."/>
            <person name="Guran O."/>
            <person name="Bozkurt E."/>
            <person name="Uzum N."/>
            <person name="Olgun K."/>
            <person name="Jablonski D."/>
        </authorList>
    </citation>
    <scope>NUCLEOTIDE SEQUENCE</scope>
    <source>
        <strain evidence="7">faydin-H75</strain>
        <strain evidence="5">Faydin-H76</strain>
    </source>
</reference>
<reference evidence="4 6" key="3">
    <citation type="journal article" date="2024" name="Syst. Appl. Microbiol.">
        <title>Helicobacter cappadocius sp. nov., from lizards: The first psychrotrophic Helicobacter species.</title>
        <authorList>
            <person name="Aydin F."/>
            <person name="Tarhane S."/>
            <person name="Karakaya E."/>
            <person name="Abay S."/>
            <person name="Kayman T."/>
            <person name="Guran O."/>
            <person name="Bozkurt E."/>
            <person name="Uzum N."/>
            <person name="Avci A."/>
            <person name="Olgun K."/>
            <person name="Jablonski D."/>
            <person name="Guran C."/>
            <person name="Burcin Saticioglu I."/>
        </authorList>
    </citation>
    <scope>NUCLEOTIDE SEQUENCE [LARGE SCALE GENOMIC DNA]</scope>
    <source>
        <strain evidence="4">Faydin-H75</strain>
        <strain evidence="6">faydin-H76</strain>
    </source>
</reference>
<evidence type="ECO:0000313" key="5">
    <source>
        <dbReference type="EMBL" id="MDP2539065.1"/>
    </source>
</evidence>
<dbReference type="SUPFAM" id="SSF55315">
    <property type="entry name" value="L30e-like"/>
    <property type="match status" value="1"/>
</dbReference>
<dbReference type="Gene3D" id="3.40.1280.10">
    <property type="match status" value="1"/>
</dbReference>
<dbReference type="Gene3D" id="3.30.1330.30">
    <property type="match status" value="1"/>
</dbReference>
<proteinExistence type="predicted"/>
<feature type="domain" description="RNA 2-O ribose methyltransferase substrate binding" evidence="3">
    <location>
        <begin position="2"/>
        <end position="74"/>
    </location>
</feature>
<dbReference type="Proteomes" id="UP001177258">
    <property type="component" value="Unassembled WGS sequence"/>
</dbReference>
<evidence type="ECO:0000256" key="1">
    <source>
        <dbReference type="ARBA" id="ARBA00022603"/>
    </source>
</evidence>
<evidence type="ECO:0000313" key="4">
    <source>
        <dbReference type="EMBL" id="MDO7252945.1"/>
    </source>
</evidence>
<comment type="caution">
    <text evidence="5">The sequence shown here is derived from an EMBL/GenBank/DDBJ whole genome shotgun (WGS) entry which is preliminary data.</text>
</comment>
<protein>
    <submittedName>
        <fullName evidence="5">23S rRNA (Guanosine(2251)-2'-O)-methyltransferase RlmB</fullName>
    </submittedName>
</protein>
<dbReference type="GO" id="GO:0005829">
    <property type="term" value="C:cytosol"/>
    <property type="evidence" value="ECO:0007669"/>
    <property type="project" value="TreeGrafter"/>
</dbReference>
<dbReference type="EMBL" id="JAUYZK010000005">
    <property type="protein sequence ID" value="MDP2539065.1"/>
    <property type="molecule type" value="Genomic_DNA"/>
</dbReference>
<sequence>MIVYGKQVVMYLLQYHPQKIEEIYLAKEIEPKLFSMMAKNNRVILRVDNKKAQALARGGNHQGFLAKIIPPTHTPIKDIKKFNRLLILCGITDVGNIGAIFRSAYCLGVEGIVLGLSESISYEGVLRSSVGAMLDIPFCISKNVLEIINELKNEGFCCYGADMKGENIQEVSIKNKWALFLGNEGAGLNRKILSKLDKIVSIKIKNDFNSLNVSVAAGILINRMC</sequence>
<dbReference type="GO" id="GO:0006396">
    <property type="term" value="P:RNA processing"/>
    <property type="evidence" value="ECO:0007669"/>
    <property type="project" value="InterPro"/>
</dbReference>